<name>A0A1C0A836_9FIRM</name>
<keyword evidence="2" id="KW-0813">Transport</keyword>
<reference evidence="6" key="1">
    <citation type="submission" date="2016-07" db="EMBL/GenBank/DDBJ databases">
        <authorList>
            <person name="Florea S."/>
            <person name="Webb J.S."/>
            <person name="Jaromczyk J."/>
            <person name="Schardl C.L."/>
        </authorList>
    </citation>
    <scope>NUCLEOTIDE SEQUENCE [LARGE SCALE GENOMIC DNA]</scope>
    <source>
        <strain evidence="6">Z6</strain>
    </source>
</reference>
<keyword evidence="6" id="KW-1185">Reference proteome</keyword>
<keyword evidence="4" id="KW-0472">Membrane</keyword>
<dbReference type="PANTHER" id="PTHR30061:SF50">
    <property type="entry name" value="MALTOSE_MALTODEXTRIN-BINDING PERIPLASMIC PROTEIN"/>
    <property type="match status" value="1"/>
</dbReference>
<dbReference type="InterPro" id="IPR006059">
    <property type="entry name" value="SBP"/>
</dbReference>
<keyword evidence="3" id="KW-0732">Signal</keyword>
<dbReference type="PANTHER" id="PTHR30061">
    <property type="entry name" value="MALTOSE-BINDING PERIPLASMIC PROTEIN"/>
    <property type="match status" value="1"/>
</dbReference>
<evidence type="ECO:0000313" key="5">
    <source>
        <dbReference type="EMBL" id="OCL26423.1"/>
    </source>
</evidence>
<dbReference type="OrthoDB" id="9782846at2"/>
<keyword evidence="4" id="KW-0812">Transmembrane</keyword>
<evidence type="ECO:0000256" key="1">
    <source>
        <dbReference type="ARBA" id="ARBA00008520"/>
    </source>
</evidence>
<dbReference type="SUPFAM" id="SSF53850">
    <property type="entry name" value="Periplasmic binding protein-like II"/>
    <property type="match status" value="1"/>
</dbReference>
<protein>
    <recommendedName>
        <fullName evidence="7">Carbohydrate ABC transporter substrate-binding protein, CUT1 family</fullName>
    </recommendedName>
</protein>
<organism evidence="5 6">
    <name type="scientific">Orenia metallireducens</name>
    <dbReference type="NCBI Taxonomy" id="1413210"/>
    <lineage>
        <taxon>Bacteria</taxon>
        <taxon>Bacillati</taxon>
        <taxon>Bacillota</taxon>
        <taxon>Clostridia</taxon>
        <taxon>Halanaerobiales</taxon>
        <taxon>Halobacteroidaceae</taxon>
        <taxon>Orenia</taxon>
    </lineage>
</organism>
<dbReference type="EMBL" id="LWDV01000009">
    <property type="protein sequence ID" value="OCL26423.1"/>
    <property type="molecule type" value="Genomic_DNA"/>
</dbReference>
<feature type="transmembrane region" description="Helical" evidence="4">
    <location>
        <begin position="12"/>
        <end position="32"/>
    </location>
</feature>
<comment type="caution">
    <text evidence="5">The sequence shown here is derived from an EMBL/GenBank/DDBJ whole genome shotgun (WGS) entry which is preliminary data.</text>
</comment>
<dbReference type="Pfam" id="PF01547">
    <property type="entry name" value="SBP_bac_1"/>
    <property type="match status" value="1"/>
</dbReference>
<proteinExistence type="inferred from homology"/>
<dbReference type="GO" id="GO:0015768">
    <property type="term" value="P:maltose transport"/>
    <property type="evidence" value="ECO:0007669"/>
    <property type="project" value="TreeGrafter"/>
</dbReference>
<comment type="similarity">
    <text evidence="1">Belongs to the bacterial solute-binding protein 1 family.</text>
</comment>
<evidence type="ECO:0000256" key="3">
    <source>
        <dbReference type="ARBA" id="ARBA00022729"/>
    </source>
</evidence>
<dbReference type="RefSeq" id="WP_068718239.1">
    <property type="nucleotide sequence ID" value="NZ_LWDV01000009.1"/>
</dbReference>
<sequence>MSKNQKQGLNWKLLIIIILLVFIISGGITFYIKYQKITETRPFTIDPEITIDPNKGYHISYWDYNLLIGQDEDYNQFIKEVIEEFNTKYPNIKVTYKLLPFSTGEQKLREALELGNPPDIYHDIFSRRLISEELQIPVNLLFREGDQGSYNQLGISALTYDNKIWGLPNWLLPQIWVGNQRMLDVSKINLAKIKAQGWSWDEFCQSAIKIKGLQDDSYIVFNPYNSEIFYQLLDTMDNNNLLSVEDSSLNREVLVTIFTFLDKLRKEKVFPRKINKMNKRLVAGFWEGEAGMIAPVNIFLLNNLLKRNLKERYIDLTLLPIPSNSKEHKVPIKVISLLLFRQEEYQGDDHSKAVYQFAKFINQEKSLYLAQRLKVMPAYIPLQDIWQEKVSLSTNLKEEIISYINRGNYRRITSKYSLESKLRQIIDKHYQEFWLKTLSVDRVVDDIIDESIKYLNRDKTKKVEEN</sequence>
<evidence type="ECO:0000256" key="4">
    <source>
        <dbReference type="SAM" id="Phobius"/>
    </source>
</evidence>
<evidence type="ECO:0000256" key="2">
    <source>
        <dbReference type="ARBA" id="ARBA00022448"/>
    </source>
</evidence>
<gene>
    <name evidence="5" type="ORF">U472_10500</name>
</gene>
<accession>A0A1C0A836</accession>
<dbReference type="GO" id="GO:0055052">
    <property type="term" value="C:ATP-binding cassette (ABC) transporter complex, substrate-binding subunit-containing"/>
    <property type="evidence" value="ECO:0007669"/>
    <property type="project" value="TreeGrafter"/>
</dbReference>
<reference evidence="5 6" key="2">
    <citation type="submission" date="2016-08" db="EMBL/GenBank/DDBJ databases">
        <title>Orenia metallireducens sp. nov. strain Z6, a Novel Metal-reducing Firmicute from the Deep Subsurface.</title>
        <authorList>
            <person name="Maxim B.I."/>
            <person name="Kenneth K."/>
            <person name="Flynn T.M."/>
            <person name="Oloughlin E.J."/>
            <person name="Locke R.A."/>
            <person name="Weber J.R."/>
            <person name="Egan S.M."/>
            <person name="Mackie R.I."/>
            <person name="Cann I.K."/>
        </authorList>
    </citation>
    <scope>NUCLEOTIDE SEQUENCE [LARGE SCALE GENOMIC DNA]</scope>
    <source>
        <strain evidence="5 6">Z6</strain>
    </source>
</reference>
<dbReference type="GO" id="GO:1901982">
    <property type="term" value="F:maltose binding"/>
    <property type="evidence" value="ECO:0007669"/>
    <property type="project" value="TreeGrafter"/>
</dbReference>
<dbReference type="Gene3D" id="3.40.190.10">
    <property type="entry name" value="Periplasmic binding protein-like II"/>
    <property type="match status" value="1"/>
</dbReference>
<dbReference type="AlphaFoldDB" id="A0A1C0A836"/>
<dbReference type="Proteomes" id="UP000093514">
    <property type="component" value="Unassembled WGS sequence"/>
</dbReference>
<keyword evidence="4" id="KW-1133">Transmembrane helix</keyword>
<dbReference type="GO" id="GO:0042956">
    <property type="term" value="P:maltodextrin transmembrane transport"/>
    <property type="evidence" value="ECO:0007669"/>
    <property type="project" value="TreeGrafter"/>
</dbReference>
<evidence type="ECO:0008006" key="7">
    <source>
        <dbReference type="Google" id="ProtNLM"/>
    </source>
</evidence>
<evidence type="ECO:0000313" key="6">
    <source>
        <dbReference type="Proteomes" id="UP000093514"/>
    </source>
</evidence>